<evidence type="ECO:0000256" key="11">
    <source>
        <dbReference type="ARBA" id="ARBA00023136"/>
    </source>
</evidence>
<dbReference type="InterPro" id="IPR052168">
    <property type="entry name" value="Cytochrome_b561_oxidase"/>
</dbReference>
<evidence type="ECO:0000256" key="10">
    <source>
        <dbReference type="ARBA" id="ARBA00023004"/>
    </source>
</evidence>
<dbReference type="GO" id="GO:0005886">
    <property type="term" value="C:plasma membrane"/>
    <property type="evidence" value="ECO:0007669"/>
    <property type="project" value="UniProtKB-SubCell"/>
</dbReference>
<feature type="transmembrane region" description="Helical" evidence="13">
    <location>
        <begin position="89"/>
        <end position="110"/>
    </location>
</feature>
<evidence type="ECO:0000256" key="5">
    <source>
        <dbReference type="ARBA" id="ARBA00022617"/>
    </source>
</evidence>
<dbReference type="RefSeq" id="WP_163495182.1">
    <property type="nucleotide sequence ID" value="NZ_CP048711.1"/>
</dbReference>
<dbReference type="GO" id="GO:0009055">
    <property type="term" value="F:electron transfer activity"/>
    <property type="evidence" value="ECO:0007669"/>
    <property type="project" value="InterPro"/>
</dbReference>
<keyword evidence="11 13" id="KW-0472">Membrane</keyword>
<keyword evidence="3" id="KW-0813">Transport</keyword>
<keyword evidence="10" id="KW-0408">Iron</keyword>
<evidence type="ECO:0000256" key="1">
    <source>
        <dbReference type="ARBA" id="ARBA00001970"/>
    </source>
</evidence>
<evidence type="ECO:0000256" key="7">
    <source>
        <dbReference type="ARBA" id="ARBA00022723"/>
    </source>
</evidence>
<reference evidence="15 16" key="1">
    <citation type="submission" date="2020-02" db="EMBL/GenBank/DDBJ databases">
        <title>Genome sequencing for Kineobactrum sp. M2.</title>
        <authorList>
            <person name="Park S.-J."/>
        </authorList>
    </citation>
    <scope>NUCLEOTIDE SEQUENCE [LARGE SCALE GENOMIC DNA]</scope>
    <source>
        <strain evidence="15 16">M2</strain>
    </source>
</reference>
<organism evidence="15 16">
    <name type="scientific">Kineobactrum salinum</name>
    <dbReference type="NCBI Taxonomy" id="2708301"/>
    <lineage>
        <taxon>Bacteria</taxon>
        <taxon>Pseudomonadati</taxon>
        <taxon>Pseudomonadota</taxon>
        <taxon>Gammaproteobacteria</taxon>
        <taxon>Cellvibrionales</taxon>
        <taxon>Halieaceae</taxon>
        <taxon>Kineobactrum</taxon>
    </lineage>
</organism>
<feature type="domain" description="Cytochrome b561 bacterial/Ni-hydrogenase" evidence="14">
    <location>
        <begin position="9"/>
        <end position="179"/>
    </location>
</feature>
<keyword evidence="7" id="KW-0479">Metal-binding</keyword>
<evidence type="ECO:0000256" key="13">
    <source>
        <dbReference type="SAM" id="Phobius"/>
    </source>
</evidence>
<dbReference type="GO" id="GO:0020037">
    <property type="term" value="F:heme binding"/>
    <property type="evidence" value="ECO:0007669"/>
    <property type="project" value="TreeGrafter"/>
</dbReference>
<dbReference type="AlphaFoldDB" id="A0A6C0U164"/>
<comment type="similarity">
    <text evidence="12">Belongs to the cytochrome b561 family.</text>
</comment>
<name>A0A6C0U164_9GAMM</name>
<dbReference type="GO" id="GO:0046872">
    <property type="term" value="F:metal ion binding"/>
    <property type="evidence" value="ECO:0007669"/>
    <property type="project" value="UniProtKB-KW"/>
</dbReference>
<evidence type="ECO:0000256" key="4">
    <source>
        <dbReference type="ARBA" id="ARBA00022475"/>
    </source>
</evidence>
<evidence type="ECO:0000313" key="15">
    <source>
        <dbReference type="EMBL" id="QIB65771.1"/>
    </source>
</evidence>
<dbReference type="KEGG" id="kim:G3T16_10430"/>
<evidence type="ECO:0000256" key="12">
    <source>
        <dbReference type="ARBA" id="ARBA00037975"/>
    </source>
</evidence>
<keyword evidence="6 13" id="KW-0812">Transmembrane</keyword>
<keyword evidence="9 13" id="KW-1133">Transmembrane helix</keyword>
<evidence type="ECO:0000256" key="3">
    <source>
        <dbReference type="ARBA" id="ARBA00022448"/>
    </source>
</evidence>
<keyword evidence="5" id="KW-0349">Heme</keyword>
<proteinExistence type="inferred from homology"/>
<dbReference type="Pfam" id="PF01292">
    <property type="entry name" value="Ni_hydr_CYTB"/>
    <property type="match status" value="1"/>
</dbReference>
<comment type="cofactor">
    <cofactor evidence="1">
        <name>heme b</name>
        <dbReference type="ChEBI" id="CHEBI:60344"/>
    </cofactor>
</comment>
<evidence type="ECO:0000256" key="9">
    <source>
        <dbReference type="ARBA" id="ARBA00022989"/>
    </source>
</evidence>
<feature type="transmembrane region" description="Helical" evidence="13">
    <location>
        <begin position="7"/>
        <end position="30"/>
    </location>
</feature>
<feature type="transmembrane region" description="Helical" evidence="13">
    <location>
        <begin position="50"/>
        <end position="68"/>
    </location>
</feature>
<dbReference type="EMBL" id="CP048711">
    <property type="protein sequence ID" value="QIB65771.1"/>
    <property type="molecule type" value="Genomic_DNA"/>
</dbReference>
<evidence type="ECO:0000256" key="2">
    <source>
        <dbReference type="ARBA" id="ARBA00004651"/>
    </source>
</evidence>
<keyword evidence="4" id="KW-1003">Cell membrane</keyword>
<accession>A0A6C0U164</accession>
<gene>
    <name evidence="15" type="ORF">G3T16_10430</name>
</gene>
<evidence type="ECO:0000259" key="14">
    <source>
        <dbReference type="Pfam" id="PF01292"/>
    </source>
</evidence>
<sequence length="190" mass="20980">MLKDRPWGYGLVSIVLHWTSAIAILFLFGLGIYMVDLGYYDPWYNQAPRLHISIGLCLLLLMCLRLVWRVTSRNPEPLSSYSTAVRRSAAAAKLLLYLGVFAVLVTGYLITSAKGQGPSLFGWAEFPVLLQLSGDGVDRAGRLHEWLSWAVVIIAAGHGAAALLHQFVIRDGTLSRMLKPATNPSTKRNK</sequence>
<protein>
    <submittedName>
        <fullName evidence="15">Cytochrome b</fullName>
    </submittedName>
</protein>
<dbReference type="Proteomes" id="UP000477680">
    <property type="component" value="Chromosome"/>
</dbReference>
<dbReference type="Gene3D" id="1.20.950.20">
    <property type="entry name" value="Transmembrane di-heme cytochromes, Chain C"/>
    <property type="match status" value="1"/>
</dbReference>
<dbReference type="GO" id="GO:0022904">
    <property type="term" value="P:respiratory electron transport chain"/>
    <property type="evidence" value="ECO:0007669"/>
    <property type="project" value="InterPro"/>
</dbReference>
<keyword evidence="8" id="KW-0249">Electron transport</keyword>
<keyword evidence="16" id="KW-1185">Reference proteome</keyword>
<dbReference type="PANTHER" id="PTHR30529">
    <property type="entry name" value="CYTOCHROME B561"/>
    <property type="match status" value="1"/>
</dbReference>
<evidence type="ECO:0000313" key="16">
    <source>
        <dbReference type="Proteomes" id="UP000477680"/>
    </source>
</evidence>
<comment type="subcellular location">
    <subcellularLocation>
        <location evidence="2">Cell membrane</location>
        <topology evidence="2">Multi-pass membrane protein</topology>
    </subcellularLocation>
</comment>
<dbReference type="SUPFAM" id="SSF81342">
    <property type="entry name" value="Transmembrane di-heme cytochromes"/>
    <property type="match status" value="1"/>
</dbReference>
<feature type="transmembrane region" description="Helical" evidence="13">
    <location>
        <begin position="146"/>
        <end position="169"/>
    </location>
</feature>
<dbReference type="InterPro" id="IPR011577">
    <property type="entry name" value="Cyt_b561_bac/Ni-Hgenase"/>
</dbReference>
<dbReference type="PANTHER" id="PTHR30529:SF1">
    <property type="entry name" value="CYTOCHROME B561 HOMOLOG 2"/>
    <property type="match status" value="1"/>
</dbReference>
<evidence type="ECO:0000256" key="6">
    <source>
        <dbReference type="ARBA" id="ARBA00022692"/>
    </source>
</evidence>
<dbReference type="InterPro" id="IPR016174">
    <property type="entry name" value="Di-haem_cyt_TM"/>
</dbReference>
<evidence type="ECO:0000256" key="8">
    <source>
        <dbReference type="ARBA" id="ARBA00022982"/>
    </source>
</evidence>